<accession>A0A948RXI4</accession>
<dbReference type="InterPro" id="IPR039910">
    <property type="entry name" value="D15-like"/>
</dbReference>
<dbReference type="Gene3D" id="2.40.160.50">
    <property type="entry name" value="membrane protein fhac: a member of the omp85/tpsb transporter family"/>
    <property type="match status" value="1"/>
</dbReference>
<gene>
    <name evidence="6" type="ORF">KJ970_10905</name>
</gene>
<dbReference type="GO" id="GO:0019867">
    <property type="term" value="C:outer membrane"/>
    <property type="evidence" value="ECO:0007669"/>
    <property type="project" value="InterPro"/>
</dbReference>
<comment type="caution">
    <text evidence="6">The sequence shown here is derived from an EMBL/GenBank/DDBJ whole genome shotgun (WGS) entry which is preliminary data.</text>
</comment>
<dbReference type="PANTHER" id="PTHR12815:SF18">
    <property type="entry name" value="SORTING AND ASSEMBLY MACHINERY COMPONENT 50 HOMOLOG"/>
    <property type="match status" value="1"/>
</dbReference>
<protein>
    <submittedName>
        <fullName evidence="6">BamA/TamA family outer membrane protein</fullName>
    </submittedName>
</protein>
<sequence>MPFWILPVTAQKSLPTNIEFEGGDNDIRKKIRDILSVQRAGPFDSKEAVSRREALLHLMVREGYWGAEIRGPWTENDQVNWRVAPGPVWSLTAVHIVTIKPDSLPIDWFPRKDRIRHDLEQVYRIKSEAFLKSADDLLSFWDDHGHPFASVSFVQPVMKDGQLSVTLEVDPGPLVFVKEVDFRGSHHTRPEFLKRVIRASADLDEPYDERHWKRGTGRLQSLGLFAGIYGPRLELIPAEAAAGSLSSRVVYQIEAAAYNQFEAVAGYSGQNRTLSGIIHINLGNLFGTGRSFGLMWERREKDHTGFNLRYDEPSLWKLPLRWYAEVAHFLEDTLYTRTDFKSAVSWEMDDNLWLDVGYRHEKNVAAESLGGKNSRSSSLFGLRWEGLGGDPDREKGLSAGLSYSTGKSQSSRDGLGEETVHEIMMKGEGRHPLPFLGVGRLLIQSSSRILKNPIPMYETYLIGGSRTLRGYREEAFRVIRYGVFQMEVGPRLGPGGARWLVFLDTAIISPWAREDGILGSKGPLETHGSYGIGIRSLSRRGLVCIDYGVPWGEDPTAGRLHLSFNAPF</sequence>
<feature type="domain" description="Bacterial surface antigen (D15)" evidence="5">
    <location>
        <begin position="284"/>
        <end position="558"/>
    </location>
</feature>
<evidence type="ECO:0000313" key="6">
    <source>
        <dbReference type="EMBL" id="MBU2691424.1"/>
    </source>
</evidence>
<evidence type="ECO:0000256" key="2">
    <source>
        <dbReference type="ARBA" id="ARBA00022452"/>
    </source>
</evidence>
<dbReference type="EMBL" id="JAHJDP010000061">
    <property type="protein sequence ID" value="MBU2691424.1"/>
    <property type="molecule type" value="Genomic_DNA"/>
</dbReference>
<evidence type="ECO:0000256" key="3">
    <source>
        <dbReference type="ARBA" id="ARBA00022692"/>
    </source>
</evidence>
<dbReference type="Gene3D" id="3.10.20.310">
    <property type="entry name" value="membrane protein fhac"/>
    <property type="match status" value="1"/>
</dbReference>
<keyword evidence="4" id="KW-0472">Membrane</keyword>
<dbReference type="PANTHER" id="PTHR12815">
    <property type="entry name" value="SORTING AND ASSEMBLY MACHINERY SAMM50 PROTEIN FAMILY MEMBER"/>
    <property type="match status" value="1"/>
</dbReference>
<evidence type="ECO:0000313" key="7">
    <source>
        <dbReference type="Proteomes" id="UP000777784"/>
    </source>
</evidence>
<evidence type="ECO:0000259" key="5">
    <source>
        <dbReference type="Pfam" id="PF01103"/>
    </source>
</evidence>
<name>A0A948RXI4_UNCEI</name>
<dbReference type="InterPro" id="IPR000184">
    <property type="entry name" value="Bac_surfAg_D15"/>
</dbReference>
<proteinExistence type="predicted"/>
<evidence type="ECO:0000256" key="4">
    <source>
        <dbReference type="ARBA" id="ARBA00023136"/>
    </source>
</evidence>
<keyword evidence="3" id="KW-0812">Transmembrane</keyword>
<reference evidence="6" key="1">
    <citation type="submission" date="2021-05" db="EMBL/GenBank/DDBJ databases">
        <title>Energy efficiency and biological interactions define the core microbiome of deep oligotrophic groundwater.</title>
        <authorList>
            <person name="Mehrshad M."/>
            <person name="Lopez-Fernandez M."/>
            <person name="Bell E."/>
            <person name="Bernier-Latmani R."/>
            <person name="Bertilsson S."/>
            <person name="Dopson M."/>
        </authorList>
    </citation>
    <scope>NUCLEOTIDE SEQUENCE</scope>
    <source>
        <strain evidence="6">Modern_marine.mb.64</strain>
    </source>
</reference>
<comment type="subcellular location">
    <subcellularLocation>
        <location evidence="1">Membrane</location>
    </subcellularLocation>
</comment>
<dbReference type="AlphaFoldDB" id="A0A948RXI4"/>
<evidence type="ECO:0000256" key="1">
    <source>
        <dbReference type="ARBA" id="ARBA00004370"/>
    </source>
</evidence>
<organism evidence="6 7">
    <name type="scientific">Eiseniibacteriota bacterium</name>
    <dbReference type="NCBI Taxonomy" id="2212470"/>
    <lineage>
        <taxon>Bacteria</taxon>
        <taxon>Candidatus Eiseniibacteriota</taxon>
    </lineage>
</organism>
<dbReference type="Pfam" id="PF01103">
    <property type="entry name" value="Omp85"/>
    <property type="match status" value="1"/>
</dbReference>
<dbReference type="Proteomes" id="UP000777784">
    <property type="component" value="Unassembled WGS sequence"/>
</dbReference>
<keyword evidence="2" id="KW-1134">Transmembrane beta strand</keyword>